<dbReference type="OrthoDB" id="2412973at2759"/>
<reference evidence="7 8" key="1">
    <citation type="submission" date="2020-02" db="EMBL/GenBank/DDBJ databases">
        <authorList>
            <person name="Ferguson B K."/>
        </authorList>
    </citation>
    <scope>NUCLEOTIDE SEQUENCE [LARGE SCALE GENOMIC DNA]</scope>
</reference>
<dbReference type="SMART" id="SM00252">
    <property type="entry name" value="SH2"/>
    <property type="match status" value="1"/>
</dbReference>
<keyword evidence="1 3" id="KW-0727">SH2 domain</keyword>
<feature type="region of interest" description="Disordered" evidence="4">
    <location>
        <begin position="87"/>
        <end position="106"/>
    </location>
</feature>
<feature type="region of interest" description="Disordered" evidence="4">
    <location>
        <begin position="117"/>
        <end position="235"/>
    </location>
</feature>
<feature type="compositionally biased region" description="Low complexity" evidence="4">
    <location>
        <begin position="130"/>
        <end position="140"/>
    </location>
</feature>
<feature type="compositionally biased region" description="Basic residues" evidence="4">
    <location>
        <begin position="900"/>
        <end position="909"/>
    </location>
</feature>
<dbReference type="PROSITE" id="PS50001">
    <property type="entry name" value="SH2"/>
    <property type="match status" value="1"/>
</dbReference>
<evidence type="ECO:0000259" key="6">
    <source>
        <dbReference type="PROSITE" id="PS50009"/>
    </source>
</evidence>
<evidence type="ECO:0000256" key="1">
    <source>
        <dbReference type="ARBA" id="ARBA00022999"/>
    </source>
</evidence>
<dbReference type="InterPro" id="IPR000980">
    <property type="entry name" value="SH2"/>
</dbReference>
<dbReference type="Pfam" id="PF16060">
    <property type="entry name" value="DUF4802"/>
    <property type="match status" value="1"/>
</dbReference>
<gene>
    <name evidence="7" type="ORF">TBRA_LOCUS6447</name>
</gene>
<evidence type="ECO:0000256" key="3">
    <source>
        <dbReference type="PROSITE-ProRule" id="PRU00191"/>
    </source>
</evidence>
<dbReference type="PANTHER" id="PTHR14247">
    <property type="entry name" value="BREAST CANCER ANTI-ESTROGEN RESISTANCE PROTEIN 3 HOMOLOG-LIKE PROTEIN"/>
    <property type="match status" value="1"/>
</dbReference>
<dbReference type="EMBL" id="CADCXV010000745">
    <property type="protein sequence ID" value="CAB0034549.1"/>
    <property type="molecule type" value="Genomic_DNA"/>
</dbReference>
<dbReference type="InterPro" id="IPR023578">
    <property type="entry name" value="Ras_GEF_dom_sf"/>
</dbReference>
<feature type="region of interest" description="Disordered" evidence="4">
    <location>
        <begin position="1024"/>
        <end position="1112"/>
    </location>
</feature>
<dbReference type="InterPro" id="IPR044102">
    <property type="entry name" value="SH2_SHEP1/BCAR3/NSP1"/>
</dbReference>
<dbReference type="FunFam" id="1.10.840.10:FF:000015">
    <property type="entry name" value="Uncharacterized protein, isoform A"/>
    <property type="match status" value="1"/>
</dbReference>
<dbReference type="SUPFAM" id="SSF55550">
    <property type="entry name" value="SH2 domain"/>
    <property type="match status" value="1"/>
</dbReference>
<protein>
    <recommendedName>
        <fullName evidence="9">SH2 domain-containing protein</fullName>
    </recommendedName>
</protein>
<dbReference type="GO" id="GO:0001784">
    <property type="term" value="F:phosphotyrosine residue binding"/>
    <property type="evidence" value="ECO:0007669"/>
    <property type="project" value="InterPro"/>
</dbReference>
<evidence type="ECO:0000313" key="8">
    <source>
        <dbReference type="Proteomes" id="UP000479190"/>
    </source>
</evidence>
<dbReference type="CDD" id="cd10337">
    <property type="entry name" value="SH2_BCAR3"/>
    <property type="match status" value="1"/>
</dbReference>
<dbReference type="Pfam" id="PF00617">
    <property type="entry name" value="RasGEF"/>
    <property type="match status" value="1"/>
</dbReference>
<proteinExistence type="predicted"/>
<dbReference type="Pfam" id="PF00017">
    <property type="entry name" value="SH2"/>
    <property type="match status" value="1"/>
</dbReference>
<dbReference type="PROSITE" id="PS50009">
    <property type="entry name" value="RASGEF_CAT"/>
    <property type="match status" value="1"/>
</dbReference>
<dbReference type="Gene3D" id="1.10.840.10">
    <property type="entry name" value="Ras guanine-nucleotide exchange factors catalytic domain"/>
    <property type="match status" value="1"/>
</dbReference>
<dbReference type="GO" id="GO:0005085">
    <property type="term" value="F:guanyl-nucleotide exchange factor activity"/>
    <property type="evidence" value="ECO:0007669"/>
    <property type="project" value="UniProtKB-KW"/>
</dbReference>
<feature type="region of interest" description="Disordered" evidence="4">
    <location>
        <begin position="598"/>
        <end position="638"/>
    </location>
</feature>
<dbReference type="InterPro" id="IPR032061">
    <property type="entry name" value="DUF4802"/>
</dbReference>
<feature type="domain" description="Ras-GEF" evidence="6">
    <location>
        <begin position="1183"/>
        <end position="1434"/>
    </location>
</feature>
<dbReference type="GO" id="GO:0007264">
    <property type="term" value="P:small GTPase-mediated signal transduction"/>
    <property type="evidence" value="ECO:0007669"/>
    <property type="project" value="InterPro"/>
</dbReference>
<organism evidence="7 8">
    <name type="scientific">Trichogramma brassicae</name>
    <dbReference type="NCBI Taxonomy" id="86971"/>
    <lineage>
        <taxon>Eukaryota</taxon>
        <taxon>Metazoa</taxon>
        <taxon>Ecdysozoa</taxon>
        <taxon>Arthropoda</taxon>
        <taxon>Hexapoda</taxon>
        <taxon>Insecta</taxon>
        <taxon>Pterygota</taxon>
        <taxon>Neoptera</taxon>
        <taxon>Endopterygota</taxon>
        <taxon>Hymenoptera</taxon>
        <taxon>Apocrita</taxon>
        <taxon>Proctotrupomorpha</taxon>
        <taxon>Chalcidoidea</taxon>
        <taxon>Trichogrammatidae</taxon>
        <taxon>Trichogramma</taxon>
    </lineage>
</organism>
<feature type="compositionally biased region" description="Gly residues" evidence="4">
    <location>
        <begin position="1099"/>
        <end position="1110"/>
    </location>
</feature>
<keyword evidence="2" id="KW-0344">Guanine-nucleotide releasing factor</keyword>
<dbReference type="SMART" id="SM00147">
    <property type="entry name" value="RasGEF"/>
    <property type="match status" value="1"/>
</dbReference>
<feature type="compositionally biased region" description="Low complexity" evidence="4">
    <location>
        <begin position="958"/>
        <end position="969"/>
    </location>
</feature>
<evidence type="ECO:0000256" key="2">
    <source>
        <dbReference type="PROSITE-ProRule" id="PRU00168"/>
    </source>
</evidence>
<dbReference type="FunFam" id="3.30.505.10:FF:000013">
    <property type="entry name" value="SH2 domain-containing protein 3C isoform X1"/>
    <property type="match status" value="1"/>
</dbReference>
<feature type="compositionally biased region" description="Polar residues" evidence="4">
    <location>
        <begin position="622"/>
        <end position="631"/>
    </location>
</feature>
<feature type="compositionally biased region" description="Basic residues" evidence="4">
    <location>
        <begin position="218"/>
        <end position="227"/>
    </location>
</feature>
<feature type="region of interest" description="Disordered" evidence="4">
    <location>
        <begin position="878"/>
        <end position="970"/>
    </location>
</feature>
<dbReference type="InterPro" id="IPR036964">
    <property type="entry name" value="RASGEF_cat_dom_sf"/>
</dbReference>
<evidence type="ECO:0000313" key="7">
    <source>
        <dbReference type="EMBL" id="CAB0034549.1"/>
    </source>
</evidence>
<feature type="region of interest" description="Disordered" evidence="4">
    <location>
        <begin position="364"/>
        <end position="387"/>
    </location>
</feature>
<evidence type="ECO:0000256" key="4">
    <source>
        <dbReference type="SAM" id="MobiDB-lite"/>
    </source>
</evidence>
<sequence>MDQARTSVHSFSCSSAKENYAVHVQVFKDQLDTYLKVGHWVDVQSSGGSSSSSRRQPRRDSGLIIYILAETYLWSFPRRRDNIRFSKMGKSRSGDSGCSAGGSHSNSIEVEECCAPAEQTPPRHHRHLLGSSESVESGSGDLMALPTPPQSQTQHDGNNYASLQDSTMPASSPPPSYERVLEEVRELRTRLQRSLAEEEDAIEESSNGEVEAPPPETKKKHKKKPPKPQKSQEIVYKSSKEFYRAMAKQWGITCKMSDNCRCLDCQSRYFDCGYQEKYCGTGEYGETKYHEQSDGGLSASTPIARMKYIFDLNHPQLINSQSRALRFIDENNVCFKYRHSRCIRSTRRKKHINLFSVLSLKSEIQPTNKRPEEDEQKSRPTPLPRRNHAMAQQNVFNFEELARALLSARPALPTFNGLDHEDPDKYLEKYQAFITGQRLQAEQQVPTLQKDLQAEAKKWWLPCQIMELDYQKYSKRWGTSSVKLRKAEAQSLPPTASKQFKRPRRQTNNNPSHLQRRGDKSGGRLRPRDTQFCKPRDCTRARKTTDRVHLNFLIENKIKKNIAPIVSRSQGVGNMTQIPQSTIDAMVELVTTRWRRRGSSLAHQNETSSRHIRAAKSHLPNGATTGSNNSDATEKSSTTKKAALVASAAVLQRRLSIGDVETSHRVKGCGANDEAAAAAEAADDEEQLTVDPTELVLTRHRMPVNATTANASVRGSVSACSSPRASMSAESSEELVRRLLERELRLFDLIDPRDLRSYAWYHGSTLPGGRKGAEAEIPNDGDFLVRDCASQPGNYVLSVRHRGQPLHFVINKMILQPNTVYERVQYRFEDEAFDTVADLITFYVGSKRPISQASGARIVTPRHRKVPLASASGFLLCPSASSSSSSLSTSTATTNASHRSPPHVPRKKERSISLSGQQHYQSPPPPQMIPLHQIAASQMHSSSSGSNNCSRTLPRVPSSMMTSSGGLSSQHLQHQLNSNAMMSQSISCSHSLDRQKIGRVVTDPALKFQQLQRQQLRQLLDEAAEEPHYQTPRNNSVVIPAGLEDDPPPKPPRVPRHLKPATGSGGPPYPYPASSLGKARQASGSDSGNGSGDSESSSNGGGSLNNGGAGASSVASLPMQPAMRGIILRSYQQAKALGLNELDIKQWEELEKKIMETTPNFEMASVLEPDFQTGISCMLTETASRILAQHLTKIDVDMLLKVRKSHPPSVREGQCGLELLVQPYARQTRLDVIERTECLKLVVGVTVLICQTPAERAAMISRWIQVAIDTKTALGNLYGFCGVVLGLCLPQIQRLAGTWHLLRQKHTDEAFTFEAKLRPTLRAMNECTDPQAPNTTIPHILPIALLNERTQDDVLGKTPPSALAAAVLSPWENSAADCGLSIMWAHLEASRKMTESLTLFRRNAEIALDGLRSDELVLDAFRTEFQMRFLWGSRGSAVTASERHAKFIQVLDAMYDKCAATEQI</sequence>
<dbReference type="PANTHER" id="PTHR14247:SF8">
    <property type="entry name" value="RAS-GEF DOMAIN-CONTAINING PROTEIN"/>
    <property type="match status" value="1"/>
</dbReference>
<feature type="domain" description="SH2" evidence="5">
    <location>
        <begin position="760"/>
        <end position="862"/>
    </location>
</feature>
<accession>A0A6H5IFT0</accession>
<dbReference type="SUPFAM" id="SSF48366">
    <property type="entry name" value="Ras GEF"/>
    <property type="match status" value="1"/>
</dbReference>
<feature type="region of interest" description="Disordered" evidence="4">
    <location>
        <begin position="485"/>
        <end position="536"/>
    </location>
</feature>
<feature type="compositionally biased region" description="Low complexity" evidence="4">
    <location>
        <begin position="879"/>
        <end position="897"/>
    </location>
</feature>
<dbReference type="Proteomes" id="UP000479190">
    <property type="component" value="Unassembled WGS sequence"/>
</dbReference>
<feature type="compositionally biased region" description="Basic and acidic residues" evidence="4">
    <location>
        <begin position="516"/>
        <end position="536"/>
    </location>
</feature>
<dbReference type="InterPro" id="IPR001895">
    <property type="entry name" value="RASGEF_cat_dom"/>
</dbReference>
<feature type="compositionally biased region" description="Low complexity" evidence="4">
    <location>
        <begin position="941"/>
        <end position="950"/>
    </location>
</feature>
<keyword evidence="8" id="KW-1185">Reference proteome</keyword>
<evidence type="ECO:0008006" key="9">
    <source>
        <dbReference type="Google" id="ProtNLM"/>
    </source>
</evidence>
<name>A0A6H5IFT0_9HYME</name>
<dbReference type="InterPro" id="IPR036860">
    <property type="entry name" value="SH2_dom_sf"/>
</dbReference>
<feature type="compositionally biased region" description="Polar residues" evidence="4">
    <location>
        <begin position="150"/>
        <end position="170"/>
    </location>
</feature>
<dbReference type="InterPro" id="IPR051853">
    <property type="entry name" value="SH2-Ras-GEF_adapter"/>
</dbReference>
<feature type="compositionally biased region" description="Polar residues" evidence="4">
    <location>
        <begin position="912"/>
        <end position="921"/>
    </location>
</feature>
<feature type="compositionally biased region" description="Basic and acidic residues" evidence="4">
    <location>
        <begin position="179"/>
        <end position="189"/>
    </location>
</feature>
<feature type="compositionally biased region" description="Low complexity" evidence="4">
    <location>
        <begin position="1082"/>
        <end position="1098"/>
    </location>
</feature>
<evidence type="ECO:0000259" key="5">
    <source>
        <dbReference type="PROSITE" id="PS50001"/>
    </source>
</evidence>
<dbReference type="Gene3D" id="3.30.505.10">
    <property type="entry name" value="SH2 domain"/>
    <property type="match status" value="1"/>
</dbReference>
<feature type="compositionally biased region" description="Basic and acidic residues" evidence="4">
    <location>
        <begin position="369"/>
        <end position="378"/>
    </location>
</feature>